<protein>
    <recommendedName>
        <fullName evidence="7">Myb family transcription factor APL</fullName>
    </recommendedName>
</protein>
<name>W9SC84_9ROSA</name>
<dbReference type="PANTHER" id="PTHR31499:SF49">
    <property type="entry name" value="PROTEIN PHOSPHATE STARVATION RESPONSE 1-LIKE ISOFORM X1"/>
    <property type="match status" value="1"/>
</dbReference>
<evidence type="ECO:0008006" key="7">
    <source>
        <dbReference type="Google" id="ProtNLM"/>
    </source>
</evidence>
<dbReference type="PANTHER" id="PTHR31499">
    <property type="entry name" value="MYB FAMILY TRANSCRIPTION FACTOR PHL11"/>
    <property type="match status" value="1"/>
</dbReference>
<dbReference type="EMBL" id="KE346354">
    <property type="protein sequence ID" value="EXC35024.1"/>
    <property type="molecule type" value="Genomic_DNA"/>
</dbReference>
<organism evidence="5 6">
    <name type="scientific">Morus notabilis</name>
    <dbReference type="NCBI Taxonomy" id="981085"/>
    <lineage>
        <taxon>Eukaryota</taxon>
        <taxon>Viridiplantae</taxon>
        <taxon>Streptophyta</taxon>
        <taxon>Embryophyta</taxon>
        <taxon>Tracheophyta</taxon>
        <taxon>Spermatophyta</taxon>
        <taxon>Magnoliopsida</taxon>
        <taxon>eudicotyledons</taxon>
        <taxon>Gunneridae</taxon>
        <taxon>Pentapetalae</taxon>
        <taxon>rosids</taxon>
        <taxon>fabids</taxon>
        <taxon>Rosales</taxon>
        <taxon>Moraceae</taxon>
        <taxon>Moreae</taxon>
        <taxon>Morus</taxon>
    </lineage>
</organism>
<comment type="subcellular location">
    <subcellularLocation>
        <location evidence="1">Nucleus</location>
    </subcellularLocation>
</comment>
<dbReference type="GO" id="GO:0003677">
    <property type="term" value="F:DNA binding"/>
    <property type="evidence" value="ECO:0007669"/>
    <property type="project" value="InterPro"/>
</dbReference>
<dbReference type="InterPro" id="IPR046955">
    <property type="entry name" value="PHR1-like"/>
</dbReference>
<dbReference type="STRING" id="981085.W9SC84"/>
<dbReference type="Gene3D" id="1.10.10.60">
    <property type="entry name" value="Homeodomain-like"/>
    <property type="match status" value="1"/>
</dbReference>
<keyword evidence="6" id="KW-1185">Reference proteome</keyword>
<dbReference type="Proteomes" id="UP000030645">
    <property type="component" value="Unassembled WGS sequence"/>
</dbReference>
<evidence type="ECO:0000256" key="4">
    <source>
        <dbReference type="ARBA" id="ARBA00023242"/>
    </source>
</evidence>
<dbReference type="GO" id="GO:0003700">
    <property type="term" value="F:DNA-binding transcription factor activity"/>
    <property type="evidence" value="ECO:0007669"/>
    <property type="project" value="InterPro"/>
</dbReference>
<dbReference type="InterPro" id="IPR006447">
    <property type="entry name" value="Myb_dom_plants"/>
</dbReference>
<evidence type="ECO:0000256" key="1">
    <source>
        <dbReference type="ARBA" id="ARBA00004123"/>
    </source>
</evidence>
<sequence>MRGNNGKFSAINDSLKEQCHVEVSIFWSQKATTTATAAAMASSTPMEWRSTHNRSLHDEIGRVTRGATPKSLLGVMGVKGITLYHLKSHLQKYRLGKYSIKEWTQVPKKGSSSSLDITTLGFLPCHQAEGYELIDEGLELQKEIQAKLNLKIEASLQITTSHKDPELAERRLQMCQEAERRYLNTALGTARKMLANPYVMSATAGTGVVFEQDVTDLGTTPQRETHSLAGDSQTPYGNFASLSSEAFPSLAQGRKKRVQSLDEDPAETYLILDNTQSGKQNGI</sequence>
<accession>W9SC84</accession>
<keyword evidence="2" id="KW-0805">Transcription regulation</keyword>
<keyword evidence="4" id="KW-0539">Nucleus</keyword>
<dbReference type="AlphaFoldDB" id="W9SC84"/>
<dbReference type="GO" id="GO:0005634">
    <property type="term" value="C:nucleus"/>
    <property type="evidence" value="ECO:0007669"/>
    <property type="project" value="UniProtKB-SubCell"/>
</dbReference>
<evidence type="ECO:0000313" key="6">
    <source>
        <dbReference type="Proteomes" id="UP000030645"/>
    </source>
</evidence>
<keyword evidence="3" id="KW-0804">Transcription</keyword>
<evidence type="ECO:0000256" key="3">
    <source>
        <dbReference type="ARBA" id="ARBA00023163"/>
    </source>
</evidence>
<reference evidence="6" key="1">
    <citation type="submission" date="2013-01" db="EMBL/GenBank/DDBJ databases">
        <title>Draft Genome Sequence of a Mulberry Tree, Morus notabilis C.K. Schneid.</title>
        <authorList>
            <person name="He N."/>
            <person name="Zhao S."/>
        </authorList>
    </citation>
    <scope>NUCLEOTIDE SEQUENCE</scope>
</reference>
<evidence type="ECO:0000256" key="2">
    <source>
        <dbReference type="ARBA" id="ARBA00023015"/>
    </source>
</evidence>
<evidence type="ECO:0000313" key="5">
    <source>
        <dbReference type="EMBL" id="EXC35024.1"/>
    </source>
</evidence>
<gene>
    <name evidence="5" type="ORF">L484_017725</name>
</gene>
<dbReference type="NCBIfam" id="TIGR01557">
    <property type="entry name" value="myb_SHAQKYF"/>
    <property type="match status" value="1"/>
</dbReference>
<proteinExistence type="predicted"/>